<reference evidence="2" key="1">
    <citation type="journal article" date="2024" name="Proc. Natl. Acad. Sci. U.S.A.">
        <title>Extraordinary preservation of gene collinearity over three hundred million years revealed in homosporous lycophytes.</title>
        <authorList>
            <person name="Li C."/>
            <person name="Wickell D."/>
            <person name="Kuo L.Y."/>
            <person name="Chen X."/>
            <person name="Nie B."/>
            <person name="Liao X."/>
            <person name="Peng D."/>
            <person name="Ji J."/>
            <person name="Jenkins J."/>
            <person name="Williams M."/>
            <person name="Shu S."/>
            <person name="Plott C."/>
            <person name="Barry K."/>
            <person name="Rajasekar S."/>
            <person name="Grimwood J."/>
            <person name="Han X."/>
            <person name="Sun S."/>
            <person name="Hou Z."/>
            <person name="He W."/>
            <person name="Dai G."/>
            <person name="Sun C."/>
            <person name="Schmutz J."/>
            <person name="Leebens-Mack J.H."/>
            <person name="Li F.W."/>
            <person name="Wang L."/>
        </authorList>
    </citation>
    <scope>NUCLEOTIDE SEQUENCE [LARGE SCALE GENOMIC DNA]</scope>
    <source>
        <strain evidence="2">cv. PW_Plant_1</strain>
    </source>
</reference>
<gene>
    <name evidence="1" type="ORF">O6H91_02G127500</name>
</gene>
<evidence type="ECO:0000313" key="1">
    <source>
        <dbReference type="EMBL" id="KAJ7566995.1"/>
    </source>
</evidence>
<comment type="caution">
    <text evidence="1">The sequence shown here is derived from an EMBL/GenBank/DDBJ whole genome shotgun (WGS) entry which is preliminary data.</text>
</comment>
<dbReference type="Proteomes" id="UP001162992">
    <property type="component" value="Chromosome 2"/>
</dbReference>
<organism evidence="1 2">
    <name type="scientific">Diphasiastrum complanatum</name>
    <name type="common">Issler's clubmoss</name>
    <name type="synonym">Lycopodium complanatum</name>
    <dbReference type="NCBI Taxonomy" id="34168"/>
    <lineage>
        <taxon>Eukaryota</taxon>
        <taxon>Viridiplantae</taxon>
        <taxon>Streptophyta</taxon>
        <taxon>Embryophyta</taxon>
        <taxon>Tracheophyta</taxon>
        <taxon>Lycopodiopsida</taxon>
        <taxon>Lycopodiales</taxon>
        <taxon>Lycopodiaceae</taxon>
        <taxon>Lycopodioideae</taxon>
        <taxon>Diphasiastrum</taxon>
    </lineage>
</organism>
<name>A0ACC2EKW1_DIPCM</name>
<proteinExistence type="predicted"/>
<dbReference type="EMBL" id="CM055093">
    <property type="protein sequence ID" value="KAJ7566995.1"/>
    <property type="molecule type" value="Genomic_DNA"/>
</dbReference>
<accession>A0ACC2EKW1</accession>
<evidence type="ECO:0000313" key="2">
    <source>
        <dbReference type="Proteomes" id="UP001162992"/>
    </source>
</evidence>
<keyword evidence="2" id="KW-1185">Reference proteome</keyword>
<sequence>MAILHHLTVFQTSHVHTHPGTNTCNALFPPILNRLQPRSLSTSSLCCQTVSIGGDHPFSVHTVYRRHFSRGSTIQLCCSTLQTDIGLSGGQSSLQDVELRAVQLAEDILSLRCCSRERLKFEIEYSLKRGTTDNSYVIKTEEGIILMDVPDQLFSRAYIQTLASSIDLRNIKSLIIGHFSPKRTESLTALGDALPNEGRKLQFILTPTPRWPDGMCSYDSASQLLFTNKLFSAHVCDNNDFDAGGWDSYGQDWQFYYDCMLAPVAKQAEAALEKLPLVPQFSKPSYSGKKGVEVIKADLRYIFSSLLSELNLPISKAATLSKILESGSLLVVSAVCPIHGPIVRSTVTELLHKYGVWTQEKLKQNEAAVVAVIYASAYGNTAALAQAISRGISKASVGVESLNTEQSTSEEVGDLVQRCDGFVIGSPTLAGHMPTPIQNALGVILKNIDAKGKPCGIFGSFGWSGEAVDEIEQRLKSAGFTFAFSTIRCKFKPTESMLQTCEESGTDLAQAVKRAKLKEKKRTAPQSVVASSVEQAVGRVVGSLCVLSAKSGDAESAMLASWVSQASFVPPGLTIAVAKDRAVESLVLPGGRFVLNVLGEGKTAPVVKQLLKAFKPGESRFGELQTIEADNGGRIIADAIAWMECIVATRLEAGDHWVIYATVDNGQLQDNKTLTAMHYRKTGARY</sequence>
<protein>
    <submittedName>
        <fullName evidence="1">Uncharacterized protein</fullName>
    </submittedName>
</protein>